<gene>
    <name evidence="12" type="ORF">D9Q98_010449</name>
</gene>
<dbReference type="GO" id="GO:0005737">
    <property type="term" value="C:cytoplasm"/>
    <property type="evidence" value="ECO:0007669"/>
    <property type="project" value="UniProtKB-SubCell"/>
</dbReference>
<dbReference type="OrthoDB" id="298344at2759"/>
<accession>A0A9D4YYJ0</accession>
<dbReference type="PANTHER" id="PTHR31169">
    <property type="entry name" value="OS05G0300700 PROTEIN"/>
    <property type="match status" value="1"/>
</dbReference>
<dbReference type="EMBL" id="SIDB01000005">
    <property type="protein sequence ID" value="KAI3432866.1"/>
    <property type="molecule type" value="Genomic_DNA"/>
</dbReference>
<evidence type="ECO:0000256" key="4">
    <source>
        <dbReference type="ARBA" id="ARBA00022499"/>
    </source>
</evidence>
<evidence type="ECO:0000256" key="2">
    <source>
        <dbReference type="ARBA" id="ARBA00004496"/>
    </source>
</evidence>
<feature type="compositionally biased region" description="Low complexity" evidence="10">
    <location>
        <begin position="49"/>
        <end position="59"/>
    </location>
</feature>
<name>A0A9D4YYJ0_CHLVU</name>
<comment type="subcellular location">
    <subcellularLocation>
        <location evidence="2">Cytoplasm</location>
    </subcellularLocation>
    <subcellularLocation>
        <location evidence="1">Nucleus</location>
    </subcellularLocation>
</comment>
<organism evidence="12 13">
    <name type="scientific">Chlorella vulgaris</name>
    <name type="common">Green alga</name>
    <dbReference type="NCBI Taxonomy" id="3077"/>
    <lineage>
        <taxon>Eukaryota</taxon>
        <taxon>Viridiplantae</taxon>
        <taxon>Chlorophyta</taxon>
        <taxon>core chlorophytes</taxon>
        <taxon>Trebouxiophyceae</taxon>
        <taxon>Chlorellales</taxon>
        <taxon>Chlorellaceae</taxon>
        <taxon>Chlorella clade</taxon>
        <taxon>Chlorella</taxon>
    </lineage>
</organism>
<evidence type="ECO:0000256" key="9">
    <source>
        <dbReference type="ARBA" id="ARBA00023242"/>
    </source>
</evidence>
<keyword evidence="7" id="KW-0805">Transcription regulation</keyword>
<comment type="caution">
    <text evidence="12">The sequence shown here is derived from an EMBL/GenBank/DDBJ whole genome shotgun (WGS) entry which is preliminary data.</text>
</comment>
<dbReference type="InterPro" id="IPR040221">
    <property type="entry name" value="CDCA7/CDA7L"/>
</dbReference>
<evidence type="ECO:0000256" key="1">
    <source>
        <dbReference type="ARBA" id="ARBA00004123"/>
    </source>
</evidence>
<evidence type="ECO:0000313" key="12">
    <source>
        <dbReference type="EMBL" id="KAI3432866.1"/>
    </source>
</evidence>
<keyword evidence="3" id="KW-0963">Cytoplasm</keyword>
<keyword evidence="6" id="KW-0832">Ubl conjugation</keyword>
<dbReference type="Pfam" id="PF10497">
    <property type="entry name" value="zf-4CXXC_R1"/>
    <property type="match status" value="1"/>
</dbReference>
<feature type="domain" description="Zinc-finger" evidence="11">
    <location>
        <begin position="142"/>
        <end position="238"/>
    </location>
</feature>
<proteinExistence type="predicted"/>
<keyword evidence="9" id="KW-0539">Nucleus</keyword>
<evidence type="ECO:0000259" key="11">
    <source>
        <dbReference type="Pfam" id="PF10497"/>
    </source>
</evidence>
<dbReference type="Proteomes" id="UP001055712">
    <property type="component" value="Unassembled WGS sequence"/>
</dbReference>
<keyword evidence="13" id="KW-1185">Reference proteome</keyword>
<feature type="region of interest" description="Disordered" evidence="10">
    <location>
        <begin position="285"/>
        <end position="342"/>
    </location>
</feature>
<evidence type="ECO:0000256" key="7">
    <source>
        <dbReference type="ARBA" id="ARBA00023015"/>
    </source>
</evidence>
<dbReference type="GO" id="GO:0005634">
    <property type="term" value="C:nucleus"/>
    <property type="evidence" value="ECO:0007669"/>
    <property type="project" value="UniProtKB-SubCell"/>
</dbReference>
<keyword evidence="8" id="KW-0804">Transcription</keyword>
<evidence type="ECO:0000256" key="10">
    <source>
        <dbReference type="SAM" id="MobiDB-lite"/>
    </source>
</evidence>
<evidence type="ECO:0000256" key="3">
    <source>
        <dbReference type="ARBA" id="ARBA00022490"/>
    </source>
</evidence>
<keyword evidence="4" id="KW-1017">Isopeptide bond</keyword>
<dbReference type="GO" id="GO:0006355">
    <property type="term" value="P:regulation of DNA-templated transcription"/>
    <property type="evidence" value="ECO:0007669"/>
    <property type="project" value="InterPro"/>
</dbReference>
<evidence type="ECO:0000256" key="6">
    <source>
        <dbReference type="ARBA" id="ARBA00022843"/>
    </source>
</evidence>
<feature type="compositionally biased region" description="Polar residues" evidence="10">
    <location>
        <begin position="288"/>
        <end position="297"/>
    </location>
</feature>
<feature type="region of interest" description="Disordered" evidence="10">
    <location>
        <begin position="41"/>
        <end position="69"/>
    </location>
</feature>
<protein>
    <recommendedName>
        <fullName evidence="11">Zinc-finger domain-containing protein</fullName>
    </recommendedName>
</protein>
<sequence>MSLSALELERAERIRANKLRLEQIGLVQNVAQLAASQVETARARRKPTARASSAARKAAGSLPPGRVRRSERVAGIDVPNYNENARLLSVADGDGGSRDRRLLRENVREEIYDVEHLDALGSRQQEWELFVDGYNASGDRIYDKVNGQTCHQCRQKTMGKRTCCSGCQSLQGVLCGDCLFMRYGENVDEATANPEWLCPLCRDICNCSFHRSKSGWAPTGTLYRHAIAEGYASVAHYLVLNNLSDAAKPEALERGICPPELTKQLKEELKEDAVAVAEQVELDAPADTQRSLRTSTAEEVPQLPLSKQKRQRTLFTAASGSKRQKGANAARADHRGLRSTVL</sequence>
<dbReference type="InterPro" id="IPR018866">
    <property type="entry name" value="Znf-4CXXC_R1"/>
</dbReference>
<keyword evidence="5" id="KW-0597">Phosphoprotein</keyword>
<dbReference type="PANTHER" id="PTHR31169:SF23">
    <property type="entry name" value="OS03G0572250 PROTEIN"/>
    <property type="match status" value="1"/>
</dbReference>
<evidence type="ECO:0000256" key="5">
    <source>
        <dbReference type="ARBA" id="ARBA00022553"/>
    </source>
</evidence>
<reference evidence="12" key="2">
    <citation type="submission" date="2020-11" db="EMBL/GenBank/DDBJ databases">
        <authorList>
            <person name="Cecchin M."/>
            <person name="Marcolungo L."/>
            <person name="Rossato M."/>
            <person name="Girolomoni L."/>
            <person name="Cosentino E."/>
            <person name="Cuine S."/>
            <person name="Li-Beisson Y."/>
            <person name="Delledonne M."/>
            <person name="Ballottari M."/>
        </authorList>
    </citation>
    <scope>NUCLEOTIDE SEQUENCE</scope>
    <source>
        <strain evidence="12">211/11P</strain>
        <tissue evidence="12">Whole cell</tissue>
    </source>
</reference>
<reference evidence="12" key="1">
    <citation type="journal article" date="2019" name="Plant J.">
        <title>Chlorella vulgaris genome assembly and annotation reveals the molecular basis for metabolic acclimation to high light conditions.</title>
        <authorList>
            <person name="Cecchin M."/>
            <person name="Marcolungo L."/>
            <person name="Rossato M."/>
            <person name="Girolomoni L."/>
            <person name="Cosentino E."/>
            <person name="Cuine S."/>
            <person name="Li-Beisson Y."/>
            <person name="Delledonne M."/>
            <person name="Ballottari M."/>
        </authorList>
    </citation>
    <scope>NUCLEOTIDE SEQUENCE</scope>
    <source>
        <strain evidence="12">211/11P</strain>
    </source>
</reference>
<dbReference type="AlphaFoldDB" id="A0A9D4YYJ0"/>
<evidence type="ECO:0000256" key="8">
    <source>
        <dbReference type="ARBA" id="ARBA00023163"/>
    </source>
</evidence>
<evidence type="ECO:0000313" key="13">
    <source>
        <dbReference type="Proteomes" id="UP001055712"/>
    </source>
</evidence>